<dbReference type="InterPro" id="IPR000182">
    <property type="entry name" value="GNAT_dom"/>
</dbReference>
<dbReference type="SUPFAM" id="SSF55729">
    <property type="entry name" value="Acyl-CoA N-acyltransferases (Nat)"/>
    <property type="match status" value="1"/>
</dbReference>
<dbReference type="EMBL" id="JAVFKM010000025">
    <property type="protein sequence ID" value="MEF3118249.1"/>
    <property type="molecule type" value="Genomic_DNA"/>
</dbReference>
<protein>
    <submittedName>
        <fullName evidence="4">GNAT family N-acetyltransferase</fullName>
        <ecNumber evidence="4">2.3.1.-</ecNumber>
    </submittedName>
</protein>
<dbReference type="EC" id="2.3.1.-" evidence="4"/>
<keyword evidence="1 4" id="KW-0808">Transferase</keyword>
<evidence type="ECO:0000256" key="2">
    <source>
        <dbReference type="ARBA" id="ARBA00023315"/>
    </source>
</evidence>
<proteinExistence type="predicted"/>
<evidence type="ECO:0000259" key="3">
    <source>
        <dbReference type="PROSITE" id="PS51186"/>
    </source>
</evidence>
<evidence type="ECO:0000313" key="4">
    <source>
        <dbReference type="EMBL" id="MEF3118249.1"/>
    </source>
</evidence>
<accession>A0ABU7X4B3</accession>
<dbReference type="InterPro" id="IPR016181">
    <property type="entry name" value="Acyl_CoA_acyltransferase"/>
</dbReference>
<reference evidence="4 5" key="1">
    <citation type="submission" date="2023-08" db="EMBL/GenBank/DDBJ databases">
        <authorList>
            <person name="Sharma P."/>
            <person name="Verma V."/>
            <person name="Mohan M.K."/>
            <person name="Dubey A.K."/>
        </authorList>
    </citation>
    <scope>NUCLEOTIDE SEQUENCE [LARGE SCALE GENOMIC DNA]</scope>
    <source>
        <strain evidence="4 5">ADP4</strain>
    </source>
</reference>
<dbReference type="CDD" id="cd04301">
    <property type="entry name" value="NAT_SF"/>
    <property type="match status" value="1"/>
</dbReference>
<keyword evidence="5" id="KW-1185">Reference proteome</keyword>
<dbReference type="Gene3D" id="3.40.630.30">
    <property type="match status" value="1"/>
</dbReference>
<dbReference type="InterPro" id="IPR050680">
    <property type="entry name" value="YpeA/RimI_acetyltransf"/>
</dbReference>
<comment type="caution">
    <text evidence="4">The sequence shown here is derived from an EMBL/GenBank/DDBJ whole genome shotgun (WGS) entry which is preliminary data.</text>
</comment>
<dbReference type="InterPro" id="IPR013653">
    <property type="entry name" value="GCN5-like_dom"/>
</dbReference>
<keyword evidence="2 4" id="KW-0012">Acyltransferase</keyword>
<dbReference type="RefSeq" id="WP_331789417.1">
    <property type="nucleotide sequence ID" value="NZ_JAVFKM010000025.1"/>
</dbReference>
<organism evidence="4 5">
    <name type="scientific">Streptomyces chrestomyceticus</name>
    <dbReference type="NCBI Taxonomy" id="68185"/>
    <lineage>
        <taxon>Bacteria</taxon>
        <taxon>Bacillati</taxon>
        <taxon>Actinomycetota</taxon>
        <taxon>Actinomycetes</taxon>
        <taxon>Kitasatosporales</taxon>
        <taxon>Streptomycetaceae</taxon>
        <taxon>Streptomyces</taxon>
    </lineage>
</organism>
<name>A0ABU7X4B3_9ACTN</name>
<dbReference type="PANTHER" id="PTHR43420">
    <property type="entry name" value="ACETYLTRANSFERASE"/>
    <property type="match status" value="1"/>
</dbReference>
<dbReference type="GO" id="GO:0016746">
    <property type="term" value="F:acyltransferase activity"/>
    <property type="evidence" value="ECO:0007669"/>
    <property type="project" value="UniProtKB-KW"/>
</dbReference>
<dbReference type="Pfam" id="PF08445">
    <property type="entry name" value="FR47"/>
    <property type="match status" value="1"/>
</dbReference>
<feature type="domain" description="N-acetyltransferase" evidence="3">
    <location>
        <begin position="182"/>
        <end position="325"/>
    </location>
</feature>
<dbReference type="PROSITE" id="PS51186">
    <property type="entry name" value="GNAT"/>
    <property type="match status" value="1"/>
</dbReference>
<dbReference type="Proteomes" id="UP001348265">
    <property type="component" value="Unassembled WGS sequence"/>
</dbReference>
<sequence length="325" mass="34028">MNAAEMDENRHADLLLEQLLGRIEEYYDAVPRSAARAEDFGTLTLFVRDGRGWPYYARPALGRTGDAVTTAEVERVRDRQRELGVPENFEWVAENSPHLRAAVEESGLVVHEHPLLALDLSRGRAAEEEGTGAASGAAVAAGAGAAGGAGETVSVRVIEDGDPALPYAVAVPYVAFAQPDTQVGAAGTREAAEAARQLVEDGSVDVVAERIRDGYTAVAVVEEDGVALCAGQHQPVGAVSEIVGVGTLPSARRRGLGLAVTAALVADARERGVRTVFLSANNDDVARIYERLGFRRVATALIAEPVEAAGAAETGEAVEAVEPAE</sequence>
<gene>
    <name evidence="4" type="ORF">RB636_34370</name>
</gene>
<evidence type="ECO:0000256" key="1">
    <source>
        <dbReference type="ARBA" id="ARBA00022679"/>
    </source>
</evidence>
<evidence type="ECO:0000313" key="5">
    <source>
        <dbReference type="Proteomes" id="UP001348265"/>
    </source>
</evidence>